<sequence>MNTKLLMSASALVLGAFGLVLSFVPEELLSYTGAGALSNFTIMLQLLGATYLGFAALNWMARGNLIGGIYSRPVAIGNLMRFIVSGMALLKAAYSSQGAAVLWVAAALYLVFAVLFGVVTFRHPLTRS</sequence>
<dbReference type="EMBL" id="JBEOKT010000004">
    <property type="protein sequence ID" value="MER2997070.1"/>
    <property type="molecule type" value="Genomic_DNA"/>
</dbReference>
<dbReference type="Proteomes" id="UP001476807">
    <property type="component" value="Unassembled WGS sequence"/>
</dbReference>
<evidence type="ECO:0000256" key="1">
    <source>
        <dbReference type="SAM" id="Phobius"/>
    </source>
</evidence>
<comment type="caution">
    <text evidence="2">The sequence shown here is derived from an EMBL/GenBank/DDBJ whole genome shotgun (WGS) entry which is preliminary data.</text>
</comment>
<keyword evidence="1" id="KW-0472">Membrane</keyword>
<evidence type="ECO:0000313" key="2">
    <source>
        <dbReference type="EMBL" id="MER2997070.1"/>
    </source>
</evidence>
<protein>
    <submittedName>
        <fullName evidence="2">Uncharacterized protein</fullName>
    </submittedName>
</protein>
<feature type="transmembrane region" description="Helical" evidence="1">
    <location>
        <begin position="73"/>
        <end position="94"/>
    </location>
</feature>
<accession>A0ABV1RRQ2</accession>
<evidence type="ECO:0000313" key="3">
    <source>
        <dbReference type="Proteomes" id="UP001476807"/>
    </source>
</evidence>
<organism evidence="2 3">
    <name type="scientific">Pontibacter populi</name>
    <dbReference type="NCBI Taxonomy" id="890055"/>
    <lineage>
        <taxon>Bacteria</taxon>
        <taxon>Pseudomonadati</taxon>
        <taxon>Bacteroidota</taxon>
        <taxon>Cytophagia</taxon>
        <taxon>Cytophagales</taxon>
        <taxon>Hymenobacteraceae</taxon>
        <taxon>Pontibacter</taxon>
    </lineage>
</organism>
<keyword evidence="1" id="KW-1133">Transmembrane helix</keyword>
<gene>
    <name evidence="2" type="ORF">ABS362_05895</name>
</gene>
<dbReference type="RefSeq" id="WP_350411433.1">
    <property type="nucleotide sequence ID" value="NZ_JBEOKT010000004.1"/>
</dbReference>
<reference evidence="2 3" key="1">
    <citation type="submission" date="2024-06" db="EMBL/GenBank/DDBJ databases">
        <title>Pontibacter populi HYL7-15.</title>
        <authorList>
            <person name="Kim M.K."/>
        </authorList>
    </citation>
    <scope>NUCLEOTIDE SEQUENCE [LARGE SCALE GENOMIC DNA]</scope>
    <source>
        <strain evidence="2 3">HYL7-15</strain>
    </source>
</reference>
<keyword evidence="3" id="KW-1185">Reference proteome</keyword>
<proteinExistence type="predicted"/>
<name>A0ABV1RRQ2_9BACT</name>
<feature type="transmembrane region" description="Helical" evidence="1">
    <location>
        <begin position="100"/>
        <end position="121"/>
    </location>
</feature>
<feature type="transmembrane region" description="Helical" evidence="1">
    <location>
        <begin position="38"/>
        <end position="61"/>
    </location>
</feature>
<keyword evidence="1" id="KW-0812">Transmembrane</keyword>